<accession>A0ACC0YRZ2</accession>
<name>A0ACC0YRZ2_9ROSI</name>
<organism evidence="1 2">
    <name type="scientific">Pistacia integerrima</name>
    <dbReference type="NCBI Taxonomy" id="434235"/>
    <lineage>
        <taxon>Eukaryota</taxon>
        <taxon>Viridiplantae</taxon>
        <taxon>Streptophyta</taxon>
        <taxon>Embryophyta</taxon>
        <taxon>Tracheophyta</taxon>
        <taxon>Spermatophyta</taxon>
        <taxon>Magnoliopsida</taxon>
        <taxon>eudicotyledons</taxon>
        <taxon>Gunneridae</taxon>
        <taxon>Pentapetalae</taxon>
        <taxon>rosids</taxon>
        <taxon>malvids</taxon>
        <taxon>Sapindales</taxon>
        <taxon>Anacardiaceae</taxon>
        <taxon>Pistacia</taxon>
    </lineage>
</organism>
<gene>
    <name evidence="1" type="ORF">Pint_27849</name>
</gene>
<reference evidence="2" key="1">
    <citation type="journal article" date="2023" name="G3 (Bethesda)">
        <title>Genome assembly and association tests identify interacting loci associated with vigor, precocity, and sex in interspecific pistachio rootstocks.</title>
        <authorList>
            <person name="Palmer W."/>
            <person name="Jacygrad E."/>
            <person name="Sagayaradj S."/>
            <person name="Cavanaugh K."/>
            <person name="Han R."/>
            <person name="Bertier L."/>
            <person name="Beede B."/>
            <person name="Kafkas S."/>
            <person name="Golino D."/>
            <person name="Preece J."/>
            <person name="Michelmore R."/>
        </authorList>
    </citation>
    <scope>NUCLEOTIDE SEQUENCE [LARGE SCALE GENOMIC DNA]</scope>
</reference>
<sequence>MLSSSSSSTIIPTLVARRKPLEVEAQTVTQQKDTCEERAKMLEDALNYINTLKLGED</sequence>
<proteinExistence type="predicted"/>
<dbReference type="Proteomes" id="UP001163603">
    <property type="component" value="Chromosome 5"/>
</dbReference>
<evidence type="ECO:0000313" key="1">
    <source>
        <dbReference type="EMBL" id="KAJ0041187.1"/>
    </source>
</evidence>
<evidence type="ECO:0000313" key="2">
    <source>
        <dbReference type="Proteomes" id="UP001163603"/>
    </source>
</evidence>
<comment type="caution">
    <text evidence="1">The sequence shown here is derived from an EMBL/GenBank/DDBJ whole genome shotgun (WGS) entry which is preliminary data.</text>
</comment>
<keyword evidence="2" id="KW-1185">Reference proteome</keyword>
<protein>
    <submittedName>
        <fullName evidence="1">Uncharacterized protein</fullName>
    </submittedName>
</protein>
<dbReference type="EMBL" id="CM047740">
    <property type="protein sequence ID" value="KAJ0041187.1"/>
    <property type="molecule type" value="Genomic_DNA"/>
</dbReference>